<evidence type="ECO:0000313" key="3">
    <source>
        <dbReference type="Proteomes" id="UP001595748"/>
    </source>
</evidence>
<protein>
    <submittedName>
        <fullName evidence="2">Uncharacterized protein</fullName>
    </submittedName>
</protein>
<keyword evidence="3" id="KW-1185">Reference proteome</keyword>
<dbReference type="Proteomes" id="UP001595748">
    <property type="component" value="Unassembled WGS sequence"/>
</dbReference>
<dbReference type="RefSeq" id="WP_380076314.1">
    <property type="nucleotide sequence ID" value="NZ_JBHRZF010000047.1"/>
</dbReference>
<gene>
    <name evidence="2" type="ORF">ACFOPQ_05220</name>
</gene>
<keyword evidence="1" id="KW-1133">Transmembrane helix</keyword>
<reference evidence="3" key="1">
    <citation type="journal article" date="2019" name="Int. J. Syst. Evol. Microbiol.">
        <title>The Global Catalogue of Microorganisms (GCM) 10K type strain sequencing project: providing services to taxonomists for standard genome sequencing and annotation.</title>
        <authorList>
            <consortium name="The Broad Institute Genomics Platform"/>
            <consortium name="The Broad Institute Genome Sequencing Center for Infectious Disease"/>
            <person name="Wu L."/>
            <person name="Ma J."/>
        </authorList>
    </citation>
    <scope>NUCLEOTIDE SEQUENCE [LARGE SCALE GENOMIC DNA]</scope>
    <source>
        <strain evidence="3">CCTCC AB 2013263</strain>
    </source>
</reference>
<name>A0ABV8A3Z4_9DEIO</name>
<evidence type="ECO:0000313" key="2">
    <source>
        <dbReference type="EMBL" id="MFC3860164.1"/>
    </source>
</evidence>
<feature type="transmembrane region" description="Helical" evidence="1">
    <location>
        <begin position="144"/>
        <end position="166"/>
    </location>
</feature>
<evidence type="ECO:0000256" key="1">
    <source>
        <dbReference type="SAM" id="Phobius"/>
    </source>
</evidence>
<keyword evidence="1" id="KW-0472">Membrane</keyword>
<organism evidence="2 3">
    <name type="scientific">Deinococcus antarcticus</name>
    <dbReference type="NCBI Taxonomy" id="1298767"/>
    <lineage>
        <taxon>Bacteria</taxon>
        <taxon>Thermotogati</taxon>
        <taxon>Deinococcota</taxon>
        <taxon>Deinococci</taxon>
        <taxon>Deinococcales</taxon>
        <taxon>Deinococcaceae</taxon>
        <taxon>Deinococcus</taxon>
    </lineage>
</organism>
<dbReference type="EMBL" id="JBHRZF010000047">
    <property type="protein sequence ID" value="MFC3860164.1"/>
    <property type="molecule type" value="Genomic_DNA"/>
</dbReference>
<sequence length="263" mass="29007">MQAQTIPQHQWPLCEQLVISAVKIIGQLGMEDEMARSMVQEQAELLHAGLGQLLTRKQYQVAALRATRIVDELVALETDHQMTFLALLAQSAFQYVQPGTLEDVASNLAATLLTTPLSVAILEGPNKPLPTPKQPEPLTRRDKMLLFVLGFIGSSLSSGVPLHPVVLAQLRQVRQFFAEQQEPASRLSQRHQEALEAALQGFQEPFPAEVPLTHHWHHLTCAAIAPTLSEYRSDRPSAFVDSIILRALDARMGLAQAATVTLH</sequence>
<comment type="caution">
    <text evidence="2">The sequence shown here is derived from an EMBL/GenBank/DDBJ whole genome shotgun (WGS) entry which is preliminary data.</text>
</comment>
<keyword evidence="1" id="KW-0812">Transmembrane</keyword>
<accession>A0ABV8A3Z4</accession>
<proteinExistence type="predicted"/>